<evidence type="ECO:0000313" key="4">
    <source>
        <dbReference type="EMBL" id="MDT7042601.1"/>
    </source>
</evidence>
<accession>A0ABU3K877</accession>
<dbReference type="EMBL" id="JAQOUE010000001">
    <property type="protein sequence ID" value="MDT7042601.1"/>
    <property type="molecule type" value="Genomic_DNA"/>
</dbReference>
<gene>
    <name evidence="4" type="ORF">PPG34_09570</name>
</gene>
<dbReference type="PROSITE" id="PS50110">
    <property type="entry name" value="RESPONSE_REGULATORY"/>
    <property type="match status" value="1"/>
</dbReference>
<proteinExistence type="predicted"/>
<name>A0ABU3K877_9BACT</name>
<feature type="modified residue" description="4-aspartylphosphate" evidence="2">
    <location>
        <position position="52"/>
    </location>
</feature>
<reference evidence="4 5" key="1">
    <citation type="journal article" date="2023" name="ISME J.">
        <title>Cultivation and genomic characterization of novel and ubiquitous marine nitrite-oxidizing bacteria from the Nitrospirales.</title>
        <authorList>
            <person name="Mueller A.J."/>
            <person name="Daebeler A."/>
            <person name="Herbold C.W."/>
            <person name="Kirkegaard R.H."/>
            <person name="Daims H."/>
        </authorList>
    </citation>
    <scope>NUCLEOTIDE SEQUENCE [LARGE SCALE GENOMIC DNA]</scope>
    <source>
        <strain evidence="4 5">EB</strain>
    </source>
</reference>
<keyword evidence="5" id="KW-1185">Reference proteome</keyword>
<evidence type="ECO:0000313" key="5">
    <source>
        <dbReference type="Proteomes" id="UP001250932"/>
    </source>
</evidence>
<organism evidence="4 5">
    <name type="scientific">Candidatus Nitronereus thalassa</name>
    <dbReference type="NCBI Taxonomy" id="3020898"/>
    <lineage>
        <taxon>Bacteria</taxon>
        <taxon>Pseudomonadati</taxon>
        <taxon>Nitrospirota</taxon>
        <taxon>Nitrospiria</taxon>
        <taxon>Nitrospirales</taxon>
        <taxon>Nitrospiraceae</taxon>
        <taxon>Candidatus Nitronereus</taxon>
    </lineage>
</organism>
<keyword evidence="1 2" id="KW-0597">Phosphoprotein</keyword>
<dbReference type="SUPFAM" id="SSF52172">
    <property type="entry name" value="CheY-like"/>
    <property type="match status" value="1"/>
</dbReference>
<dbReference type="SMART" id="SM00448">
    <property type="entry name" value="REC"/>
    <property type="match status" value="1"/>
</dbReference>
<comment type="caution">
    <text evidence="4">The sequence shown here is derived from an EMBL/GenBank/DDBJ whole genome shotgun (WGS) entry which is preliminary data.</text>
</comment>
<dbReference type="PANTHER" id="PTHR44591">
    <property type="entry name" value="STRESS RESPONSE REGULATOR PROTEIN 1"/>
    <property type="match status" value="1"/>
</dbReference>
<sequence length="131" mass="14480">MATILIIDDDSQIRVMLRDALESQGHTIFDSANGTEGLEKYRAYPTDLIICDLMLPEKSGLTMIRELVEDFPTLNFIIMSGLTGFGEATSLEFTKKFGAHRTLPKPFELAEMMMAVRGALGQTECIPVSCS</sequence>
<protein>
    <submittedName>
        <fullName evidence="4">Response regulator</fullName>
    </submittedName>
</protein>
<dbReference type="PANTHER" id="PTHR44591:SF3">
    <property type="entry name" value="RESPONSE REGULATORY DOMAIN-CONTAINING PROTEIN"/>
    <property type="match status" value="1"/>
</dbReference>
<feature type="domain" description="Response regulatory" evidence="3">
    <location>
        <begin position="3"/>
        <end position="120"/>
    </location>
</feature>
<dbReference type="Pfam" id="PF00072">
    <property type="entry name" value="Response_reg"/>
    <property type="match status" value="1"/>
</dbReference>
<evidence type="ECO:0000256" key="2">
    <source>
        <dbReference type="PROSITE-ProRule" id="PRU00169"/>
    </source>
</evidence>
<dbReference type="CDD" id="cd00156">
    <property type="entry name" value="REC"/>
    <property type="match status" value="1"/>
</dbReference>
<evidence type="ECO:0000256" key="1">
    <source>
        <dbReference type="ARBA" id="ARBA00022553"/>
    </source>
</evidence>
<evidence type="ECO:0000259" key="3">
    <source>
        <dbReference type="PROSITE" id="PS50110"/>
    </source>
</evidence>
<dbReference type="InterPro" id="IPR001789">
    <property type="entry name" value="Sig_transdc_resp-reg_receiver"/>
</dbReference>
<dbReference type="InterPro" id="IPR050595">
    <property type="entry name" value="Bact_response_regulator"/>
</dbReference>
<dbReference type="Gene3D" id="3.40.50.2300">
    <property type="match status" value="1"/>
</dbReference>
<dbReference type="Proteomes" id="UP001250932">
    <property type="component" value="Unassembled WGS sequence"/>
</dbReference>
<dbReference type="InterPro" id="IPR011006">
    <property type="entry name" value="CheY-like_superfamily"/>
</dbReference>
<dbReference type="RefSeq" id="WP_313833034.1">
    <property type="nucleotide sequence ID" value="NZ_JAQOUE010000001.1"/>
</dbReference>